<accession>A0A6V7H0M3</accession>
<sequence>MSSQEKFSTVARKGVKRGEKGELGRRLLAGQRSLGASPLVCAEVLLARLWEVLSGKNVLVAEALYRQRLPLP</sequence>
<feature type="non-terminal residue" evidence="1">
    <location>
        <position position="72"/>
    </location>
</feature>
<dbReference type="EMBL" id="CAJDYZ010005871">
    <property type="protein sequence ID" value="CAD1472851.1"/>
    <property type="molecule type" value="Genomic_DNA"/>
</dbReference>
<proteinExistence type="predicted"/>
<name>A0A6V7H0M3_9HYME</name>
<protein>
    <submittedName>
        <fullName evidence="1">Uncharacterized protein</fullName>
    </submittedName>
</protein>
<reference evidence="1" key="1">
    <citation type="submission" date="2020-07" db="EMBL/GenBank/DDBJ databases">
        <authorList>
            <person name="Nazaruddin N."/>
        </authorList>
    </citation>
    <scope>NUCLEOTIDE SEQUENCE</scope>
</reference>
<comment type="caution">
    <text evidence="1">The sequence shown here is derived from an EMBL/GenBank/DDBJ whole genome shotgun (WGS) entry which is preliminary data.</text>
</comment>
<dbReference type="Proteomes" id="UP000752696">
    <property type="component" value="Unassembled WGS sequence"/>
</dbReference>
<organism evidence="1 2">
    <name type="scientific">Heterotrigona itama</name>
    <dbReference type="NCBI Taxonomy" id="395501"/>
    <lineage>
        <taxon>Eukaryota</taxon>
        <taxon>Metazoa</taxon>
        <taxon>Ecdysozoa</taxon>
        <taxon>Arthropoda</taxon>
        <taxon>Hexapoda</taxon>
        <taxon>Insecta</taxon>
        <taxon>Pterygota</taxon>
        <taxon>Neoptera</taxon>
        <taxon>Endopterygota</taxon>
        <taxon>Hymenoptera</taxon>
        <taxon>Apocrita</taxon>
        <taxon>Aculeata</taxon>
        <taxon>Apoidea</taxon>
        <taxon>Anthophila</taxon>
        <taxon>Apidae</taxon>
        <taxon>Heterotrigona</taxon>
    </lineage>
</organism>
<keyword evidence="2" id="KW-1185">Reference proteome</keyword>
<evidence type="ECO:0000313" key="2">
    <source>
        <dbReference type="Proteomes" id="UP000752696"/>
    </source>
</evidence>
<gene>
    <name evidence="1" type="ORF">MHI_LOCUS341606</name>
</gene>
<evidence type="ECO:0000313" key="1">
    <source>
        <dbReference type="EMBL" id="CAD1472851.1"/>
    </source>
</evidence>
<dbReference type="AlphaFoldDB" id="A0A6V7H0M3"/>